<reference evidence="1 2" key="1">
    <citation type="submission" date="2014-04" db="EMBL/GenBank/DDBJ databases">
        <title>A new species of microsporidia sheds light on the evolution of extreme parasitism.</title>
        <authorList>
            <person name="Haag K.L."/>
            <person name="James T.Y."/>
            <person name="Larsson R."/>
            <person name="Schaer T.M."/>
            <person name="Refardt D."/>
            <person name="Pombert J.-F."/>
            <person name="Ebert D."/>
        </authorList>
    </citation>
    <scope>NUCLEOTIDE SEQUENCE [LARGE SCALE GENOMIC DNA]</scope>
    <source>
        <strain evidence="1 2">UGP3</strain>
        <tissue evidence="1">Spores</tissue>
    </source>
</reference>
<keyword evidence="2" id="KW-1185">Reference proteome</keyword>
<dbReference type="GeneID" id="25260746"/>
<evidence type="ECO:0008006" key="3">
    <source>
        <dbReference type="Google" id="ProtNLM"/>
    </source>
</evidence>
<evidence type="ECO:0000313" key="1">
    <source>
        <dbReference type="EMBL" id="KGG50371.1"/>
    </source>
</evidence>
<dbReference type="VEuPathDB" id="MicrosporidiaDB:DI09_74p130"/>
<comment type="caution">
    <text evidence="1">The sequence shown here is derived from an EMBL/GenBank/DDBJ whole genome shotgun (WGS) entry which is preliminary data.</text>
</comment>
<name>A0A098VRR0_9MICR</name>
<dbReference type="HOGENOM" id="CLU_1768560_0_0_1"/>
<accession>A0A098VRR0</accession>
<dbReference type="RefSeq" id="XP_013236798.1">
    <property type="nucleotide sequence ID" value="XM_013381344.1"/>
</dbReference>
<dbReference type="Proteomes" id="UP000029725">
    <property type="component" value="Unassembled WGS sequence"/>
</dbReference>
<gene>
    <name evidence="1" type="ORF">DI09_74p130</name>
</gene>
<dbReference type="Gene3D" id="3.40.30.10">
    <property type="entry name" value="Glutaredoxin"/>
    <property type="match status" value="1"/>
</dbReference>
<proteinExistence type="predicted"/>
<sequence>MTDGNMDRLLKESKVSGILIYSENCNSCLTPLIASKALEDDEKIKMYAMDSKTGKKLVKLACIDKVPTVLVHRIGDGFIAYPHDFPFSEKKFVEFLSKIACMGYDEGQTNWLKYVLPGVATFVIPVPANCAGITIPLGDPTTETNRA</sequence>
<dbReference type="EMBL" id="JMKJ01000584">
    <property type="protein sequence ID" value="KGG50371.1"/>
    <property type="molecule type" value="Genomic_DNA"/>
</dbReference>
<dbReference type="SUPFAM" id="SSF52833">
    <property type="entry name" value="Thioredoxin-like"/>
    <property type="match status" value="1"/>
</dbReference>
<protein>
    <recommendedName>
        <fullName evidence="3">Thioredoxin domain-containing protein</fullName>
    </recommendedName>
</protein>
<organism evidence="1 2">
    <name type="scientific">Mitosporidium daphniae</name>
    <dbReference type="NCBI Taxonomy" id="1485682"/>
    <lineage>
        <taxon>Eukaryota</taxon>
        <taxon>Fungi</taxon>
        <taxon>Fungi incertae sedis</taxon>
        <taxon>Microsporidia</taxon>
        <taxon>Mitosporidium</taxon>
    </lineage>
</organism>
<evidence type="ECO:0000313" key="2">
    <source>
        <dbReference type="Proteomes" id="UP000029725"/>
    </source>
</evidence>
<dbReference type="InterPro" id="IPR036249">
    <property type="entry name" value="Thioredoxin-like_sf"/>
</dbReference>
<dbReference type="AlphaFoldDB" id="A0A098VRR0"/>